<organism evidence="2 3">
    <name type="scientific">Lymnaea stagnalis</name>
    <name type="common">Great pond snail</name>
    <name type="synonym">Helix stagnalis</name>
    <dbReference type="NCBI Taxonomy" id="6523"/>
    <lineage>
        <taxon>Eukaryota</taxon>
        <taxon>Metazoa</taxon>
        <taxon>Spiralia</taxon>
        <taxon>Lophotrochozoa</taxon>
        <taxon>Mollusca</taxon>
        <taxon>Gastropoda</taxon>
        <taxon>Heterobranchia</taxon>
        <taxon>Euthyneura</taxon>
        <taxon>Panpulmonata</taxon>
        <taxon>Hygrophila</taxon>
        <taxon>Lymnaeoidea</taxon>
        <taxon>Lymnaeidae</taxon>
        <taxon>Lymnaea</taxon>
    </lineage>
</organism>
<accession>A0AAV2ID30</accession>
<proteinExistence type="predicted"/>
<evidence type="ECO:0000313" key="2">
    <source>
        <dbReference type="EMBL" id="CAL1544755.1"/>
    </source>
</evidence>
<dbReference type="EMBL" id="CAXITT010000643">
    <property type="protein sequence ID" value="CAL1544755.1"/>
    <property type="molecule type" value="Genomic_DNA"/>
</dbReference>
<feature type="compositionally biased region" description="Acidic residues" evidence="1">
    <location>
        <begin position="30"/>
        <end position="41"/>
    </location>
</feature>
<dbReference type="Proteomes" id="UP001497497">
    <property type="component" value="Unassembled WGS sequence"/>
</dbReference>
<gene>
    <name evidence="2" type="ORF">GSLYS_00018238001</name>
</gene>
<evidence type="ECO:0000313" key="3">
    <source>
        <dbReference type="Proteomes" id="UP001497497"/>
    </source>
</evidence>
<keyword evidence="3" id="KW-1185">Reference proteome</keyword>
<evidence type="ECO:0000256" key="1">
    <source>
        <dbReference type="SAM" id="MobiDB-lite"/>
    </source>
</evidence>
<feature type="region of interest" description="Disordered" evidence="1">
    <location>
        <begin position="1"/>
        <end position="80"/>
    </location>
</feature>
<name>A0AAV2ID30_LYMST</name>
<sequence>MNEELMLNDQSYKDVTGSGGGYSTGRDVTIDDEDFDDEDISSADGSGSGSTTPVHTPEPVITTTTRAPSIVTPKSGPKDSAGHMTASFTMLLLCAAVWCRLCKAL</sequence>
<protein>
    <submittedName>
        <fullName evidence="2">Uncharacterized protein</fullName>
    </submittedName>
</protein>
<dbReference type="AlphaFoldDB" id="A0AAV2ID30"/>
<reference evidence="2 3" key="1">
    <citation type="submission" date="2024-04" db="EMBL/GenBank/DDBJ databases">
        <authorList>
            <consortium name="Genoscope - CEA"/>
            <person name="William W."/>
        </authorList>
    </citation>
    <scope>NUCLEOTIDE SEQUENCE [LARGE SCALE GENOMIC DNA]</scope>
</reference>
<comment type="caution">
    <text evidence="2">The sequence shown here is derived from an EMBL/GenBank/DDBJ whole genome shotgun (WGS) entry which is preliminary data.</text>
</comment>